<keyword evidence="3" id="KW-0090">Biological rhythms</keyword>
<evidence type="ECO:0000256" key="3">
    <source>
        <dbReference type="ARBA" id="ARBA00023108"/>
    </source>
</evidence>
<dbReference type="Pfam" id="PF07011">
    <property type="entry name" value="Elf4"/>
    <property type="match status" value="1"/>
</dbReference>
<keyword evidence="7" id="KW-1185">Reference proteome</keyword>
<dbReference type="EMBL" id="CM002295">
    <property type="protein sequence ID" value="ESW13764.1"/>
    <property type="molecule type" value="Genomic_DNA"/>
</dbReference>
<dbReference type="GO" id="GO:0005634">
    <property type="term" value="C:nucleus"/>
    <property type="evidence" value="ECO:0007669"/>
    <property type="project" value="UniProtKB-SubCell"/>
</dbReference>
<dbReference type="InterPro" id="IPR040462">
    <property type="entry name" value="EARLY_FLOWERING_4"/>
</dbReference>
<comment type="similarity">
    <text evidence="2">Belongs to the EARLY FLOWERING 4 family.</text>
</comment>
<protein>
    <recommendedName>
        <fullName evidence="5">Protein EARLY FLOWERING 4 domain-containing protein</fullName>
    </recommendedName>
</protein>
<evidence type="ECO:0000256" key="4">
    <source>
        <dbReference type="ARBA" id="ARBA00023242"/>
    </source>
</evidence>
<sequence length="108" mass="12237">MNSDSSRRCPATEHDGVDADPLVWAAVDESLREVQSMLDRNRRLIEEVNENQQSRLRHNMVKNVSLIQELNGNIAKVLSLYSDLNSNFSASFQNHHHHSAANVARDKS</sequence>
<dbReference type="PANTHER" id="PTHR33469">
    <property type="entry name" value="PROTEIN ELF4-LIKE 4"/>
    <property type="match status" value="1"/>
</dbReference>
<organism evidence="6 7">
    <name type="scientific">Phaseolus vulgaris</name>
    <name type="common">Kidney bean</name>
    <name type="synonym">French bean</name>
    <dbReference type="NCBI Taxonomy" id="3885"/>
    <lineage>
        <taxon>Eukaryota</taxon>
        <taxon>Viridiplantae</taxon>
        <taxon>Streptophyta</taxon>
        <taxon>Embryophyta</taxon>
        <taxon>Tracheophyta</taxon>
        <taxon>Spermatophyta</taxon>
        <taxon>Magnoliopsida</taxon>
        <taxon>eudicotyledons</taxon>
        <taxon>Gunneridae</taxon>
        <taxon>Pentapetalae</taxon>
        <taxon>rosids</taxon>
        <taxon>fabids</taxon>
        <taxon>Fabales</taxon>
        <taxon>Fabaceae</taxon>
        <taxon>Papilionoideae</taxon>
        <taxon>50 kb inversion clade</taxon>
        <taxon>NPAAA clade</taxon>
        <taxon>indigoferoid/millettioid clade</taxon>
        <taxon>Phaseoleae</taxon>
        <taxon>Phaseolus</taxon>
    </lineage>
</organism>
<dbReference type="AlphaFoldDB" id="V7B7H7"/>
<reference evidence="7" key="1">
    <citation type="journal article" date="2014" name="Nat. Genet.">
        <title>A reference genome for common bean and genome-wide analysis of dual domestications.</title>
        <authorList>
            <person name="Schmutz J."/>
            <person name="McClean P.E."/>
            <person name="Mamidi S."/>
            <person name="Wu G.A."/>
            <person name="Cannon S.B."/>
            <person name="Grimwood J."/>
            <person name="Jenkins J."/>
            <person name="Shu S."/>
            <person name="Song Q."/>
            <person name="Chavarro C."/>
            <person name="Torres-Torres M."/>
            <person name="Geffroy V."/>
            <person name="Moghaddam S.M."/>
            <person name="Gao D."/>
            <person name="Abernathy B."/>
            <person name="Barry K."/>
            <person name="Blair M."/>
            <person name="Brick M.A."/>
            <person name="Chovatia M."/>
            <person name="Gepts P."/>
            <person name="Goodstein D.M."/>
            <person name="Gonzales M."/>
            <person name="Hellsten U."/>
            <person name="Hyten D.L."/>
            <person name="Jia G."/>
            <person name="Kelly J.D."/>
            <person name="Kudrna D."/>
            <person name="Lee R."/>
            <person name="Richard M.M."/>
            <person name="Miklas P.N."/>
            <person name="Osorno J.M."/>
            <person name="Rodrigues J."/>
            <person name="Thareau V."/>
            <person name="Urrea C.A."/>
            <person name="Wang M."/>
            <person name="Yu Y."/>
            <person name="Zhang M."/>
            <person name="Wing R.A."/>
            <person name="Cregan P.B."/>
            <person name="Rokhsar D.S."/>
            <person name="Jackson S.A."/>
        </authorList>
    </citation>
    <scope>NUCLEOTIDE SEQUENCE [LARGE SCALE GENOMIC DNA]</scope>
    <source>
        <strain evidence="7">cv. G19833</strain>
    </source>
</reference>
<dbReference type="OMA" id="RHNMVKN"/>
<gene>
    <name evidence="6" type="ORF">PHAVU_008G224300g</name>
</gene>
<dbReference type="GO" id="GO:0009649">
    <property type="term" value="P:entrainment of circadian clock"/>
    <property type="evidence" value="ECO:0007669"/>
    <property type="project" value="TreeGrafter"/>
</dbReference>
<dbReference type="Gramene" id="ESW13764">
    <property type="protein sequence ID" value="ESW13764"/>
    <property type="gene ID" value="PHAVU_008G224300g"/>
</dbReference>
<evidence type="ECO:0000256" key="2">
    <source>
        <dbReference type="ARBA" id="ARBA00009514"/>
    </source>
</evidence>
<evidence type="ECO:0000256" key="1">
    <source>
        <dbReference type="ARBA" id="ARBA00004123"/>
    </source>
</evidence>
<dbReference type="OrthoDB" id="1895690at2759"/>
<proteinExistence type="inferred from homology"/>
<accession>V7B7H7</accession>
<keyword evidence="4" id="KW-0539">Nucleus</keyword>
<dbReference type="SMR" id="V7B7H7"/>
<evidence type="ECO:0000313" key="6">
    <source>
        <dbReference type="EMBL" id="ESW13764.1"/>
    </source>
</evidence>
<name>V7B7H7_PHAVU</name>
<comment type="subcellular location">
    <subcellularLocation>
        <location evidence="1">Nucleus</location>
    </subcellularLocation>
</comment>
<dbReference type="STRING" id="3885.V7B7H7"/>
<evidence type="ECO:0000313" key="7">
    <source>
        <dbReference type="Proteomes" id="UP000000226"/>
    </source>
</evidence>
<dbReference type="InterPro" id="IPR009741">
    <property type="entry name" value="EARLY_FLOWERING_4_dom"/>
</dbReference>
<feature type="domain" description="Protein EARLY FLOWERING 4" evidence="5">
    <location>
        <begin position="20"/>
        <end position="97"/>
    </location>
</feature>
<dbReference type="GO" id="GO:0048511">
    <property type="term" value="P:rhythmic process"/>
    <property type="evidence" value="ECO:0007669"/>
    <property type="project" value="UniProtKB-KW"/>
</dbReference>
<dbReference type="GO" id="GO:0042753">
    <property type="term" value="P:positive regulation of circadian rhythm"/>
    <property type="evidence" value="ECO:0007669"/>
    <property type="project" value="InterPro"/>
</dbReference>
<dbReference type="PANTHER" id="PTHR33469:SF5">
    <property type="entry name" value="PROTEIN EARLY FLOWERING 4"/>
    <property type="match status" value="1"/>
</dbReference>
<evidence type="ECO:0000259" key="5">
    <source>
        <dbReference type="Pfam" id="PF07011"/>
    </source>
</evidence>
<dbReference type="Proteomes" id="UP000000226">
    <property type="component" value="Chromosome 8"/>
</dbReference>